<dbReference type="Proteomes" id="UP000039865">
    <property type="component" value="Unassembled WGS sequence"/>
</dbReference>
<reference evidence="12 13" key="1">
    <citation type="submission" date="2014-06" db="EMBL/GenBank/DDBJ databases">
        <authorList>
            <person name="Swart Estienne"/>
        </authorList>
    </citation>
    <scope>NUCLEOTIDE SEQUENCE [LARGE SCALE GENOMIC DNA]</scope>
    <source>
        <strain evidence="12 13">130c</strain>
    </source>
</reference>
<keyword evidence="13" id="KW-1185">Reference proteome</keyword>
<evidence type="ECO:0000259" key="11">
    <source>
        <dbReference type="PROSITE" id="PS52044"/>
    </source>
</evidence>
<evidence type="ECO:0000313" key="12">
    <source>
        <dbReference type="EMBL" id="CDW87012.1"/>
    </source>
</evidence>
<gene>
    <name evidence="12" type="primary">Contig4041.g4325</name>
    <name evidence="12" type="ORF">STYLEM_16114</name>
</gene>
<dbReference type="AlphaFoldDB" id="A0A078B0Y4"/>
<keyword evidence="8" id="KW-0040">ANK repeat</keyword>
<dbReference type="GO" id="GO:0004519">
    <property type="term" value="F:endonuclease activity"/>
    <property type="evidence" value="ECO:0007669"/>
    <property type="project" value="UniProtKB-KW"/>
</dbReference>
<name>A0A078B0Y4_STYLE</name>
<evidence type="ECO:0000256" key="1">
    <source>
        <dbReference type="ARBA" id="ARBA00004496"/>
    </source>
</evidence>
<evidence type="ECO:0000256" key="2">
    <source>
        <dbReference type="ARBA" id="ARBA00009262"/>
    </source>
</evidence>
<evidence type="ECO:0000256" key="10">
    <source>
        <dbReference type="PROSITE-ProRule" id="PRU01389"/>
    </source>
</evidence>
<comment type="domain">
    <text evidence="10">The VLRF1 domain mediates binding to the 60S ribosomal subunit.</text>
</comment>
<dbReference type="InterPro" id="IPR041175">
    <property type="entry name" value="VLRF1/Vms1"/>
</dbReference>
<dbReference type="EMBL" id="CCKQ01015206">
    <property type="protein sequence ID" value="CDW87012.1"/>
    <property type="molecule type" value="Genomic_DNA"/>
</dbReference>
<evidence type="ECO:0000256" key="5">
    <source>
        <dbReference type="ARBA" id="ARBA00022737"/>
    </source>
</evidence>
<organism evidence="12 13">
    <name type="scientific">Stylonychia lemnae</name>
    <name type="common">Ciliate</name>
    <dbReference type="NCBI Taxonomy" id="5949"/>
    <lineage>
        <taxon>Eukaryota</taxon>
        <taxon>Sar</taxon>
        <taxon>Alveolata</taxon>
        <taxon>Ciliophora</taxon>
        <taxon>Intramacronucleata</taxon>
        <taxon>Spirotrichea</taxon>
        <taxon>Stichotrichia</taxon>
        <taxon>Sporadotrichida</taxon>
        <taxon>Oxytrichidae</taxon>
        <taxon>Stylonychinae</taxon>
        <taxon>Stylonychia</taxon>
    </lineage>
</organism>
<dbReference type="OMA" id="FESDANC"/>
<comment type="similarity">
    <text evidence="2 10">Belongs to the ANKZF1/VMS1 family.</text>
</comment>
<evidence type="ECO:0000313" key="13">
    <source>
        <dbReference type="Proteomes" id="UP000039865"/>
    </source>
</evidence>
<dbReference type="GO" id="GO:0005737">
    <property type="term" value="C:cytoplasm"/>
    <property type="evidence" value="ECO:0007669"/>
    <property type="project" value="UniProtKB-SubCell"/>
</dbReference>
<evidence type="ECO:0000256" key="7">
    <source>
        <dbReference type="ARBA" id="ARBA00022801"/>
    </source>
</evidence>
<evidence type="ECO:0000256" key="4">
    <source>
        <dbReference type="ARBA" id="ARBA00022722"/>
    </source>
</evidence>
<dbReference type="GO" id="GO:0016787">
    <property type="term" value="F:hydrolase activity"/>
    <property type="evidence" value="ECO:0007669"/>
    <property type="project" value="UniProtKB-KW"/>
</dbReference>
<evidence type="ECO:0000256" key="3">
    <source>
        <dbReference type="ARBA" id="ARBA00022490"/>
    </source>
</evidence>
<dbReference type="Pfam" id="PF18826">
    <property type="entry name" value="bVLRF1"/>
    <property type="match status" value="1"/>
</dbReference>
<protein>
    <recommendedName>
        <fullName evidence="11">VLRF1 domain-containing protein</fullName>
    </recommendedName>
</protein>
<dbReference type="PANTHER" id="PTHR16036">
    <property type="entry name" value="ANKYRIN REPEAT AND ZINC FINGER DOMAIN-CONTAINING PROTEIN 1"/>
    <property type="match status" value="1"/>
</dbReference>
<sequence length="416" mass="48019">MESTKSNLASEIIDHKEILFQVLLHLEKVNDLRQMSSRVRELIAEYRIFQKKTLTKETETLVSGLETFLLMKELILNTKISKKNLQEALKDHPQEVKSSINHLKKCLVVKNDQTFIQTSIFDIPNQFWLSGLDSFYFKDSPYKQVSFKEFGKNRDNYEYIKEFNKLNSYAPHYCLYNSTTGDYIQINKGFIDGIADTDGNDMNGQHADKNKYHFLADSQQFSAVDIDFSDPAALLRRQKGILEAINKHMNTETFEPLKLLSRGINTYIVLLCHGGKFALNVYQGTKIIFSRTDKKYVSRGKQGGRQMNKDKVANVMSSVGSEMRRNNEKILQEHILEYMEEAKQYIEEADVIFLHAPGLNKMIFLSESQSLQKVAHKVRNIEFRSKNANFSEAQELVKKITECKVFLKAEINSSSN</sequence>
<evidence type="ECO:0000256" key="8">
    <source>
        <dbReference type="ARBA" id="ARBA00023043"/>
    </source>
</evidence>
<accession>A0A078B0Y4</accession>
<keyword evidence="7 10" id="KW-0378">Hydrolase</keyword>
<dbReference type="GO" id="GO:0036503">
    <property type="term" value="P:ERAD pathway"/>
    <property type="evidence" value="ECO:0007669"/>
    <property type="project" value="TreeGrafter"/>
</dbReference>
<dbReference type="OrthoDB" id="429841at2759"/>
<keyword evidence="4 10" id="KW-0540">Nuclease</keyword>
<dbReference type="InterPro" id="IPR047139">
    <property type="entry name" value="ANKZ1/VMS1"/>
</dbReference>
<keyword evidence="6 10" id="KW-0255">Endonuclease</keyword>
<keyword evidence="9" id="KW-0175">Coiled coil</keyword>
<dbReference type="InParanoid" id="A0A078B0Y4"/>
<keyword evidence="5" id="KW-0677">Repeat</keyword>
<dbReference type="PANTHER" id="PTHR16036:SF2">
    <property type="entry name" value="TRNA ENDONUCLEASE ANKZF1"/>
    <property type="match status" value="1"/>
</dbReference>
<feature type="active site" evidence="10">
    <location>
        <position position="306"/>
    </location>
</feature>
<evidence type="ECO:0000256" key="6">
    <source>
        <dbReference type="ARBA" id="ARBA00022759"/>
    </source>
</evidence>
<dbReference type="PROSITE" id="PS52044">
    <property type="entry name" value="VLRF1"/>
    <property type="match status" value="1"/>
</dbReference>
<proteinExistence type="inferred from homology"/>
<evidence type="ECO:0000256" key="9">
    <source>
        <dbReference type="ARBA" id="ARBA00023054"/>
    </source>
</evidence>
<keyword evidence="3 10" id="KW-0963">Cytoplasm</keyword>
<feature type="domain" description="VLRF1" evidence="11">
    <location>
        <begin position="263"/>
        <end position="403"/>
    </location>
</feature>
<comment type="subcellular location">
    <subcellularLocation>
        <location evidence="1">Cytoplasm</location>
    </subcellularLocation>
</comment>